<keyword evidence="1" id="KW-0472">Membrane</keyword>
<keyword evidence="1" id="KW-0812">Transmembrane</keyword>
<sequence>MEDIALHLFPLYFFDEPCAENRTPCFIFLSLFSPLFALFIASVTCMFPFYLNTSRESHDKDKSSPAFLFVAHYHNVVQYSQCWFIVNLLSNALSYMHSHESLLILVITTGIFAVSCAAFITFIIAEQLLLSILAVHRFVLHFFLFKNNKKYLINTKLWLRLMLAVYLPIFIINLSVISFKCYIRATNFENYTQNVALAIIDGFAVVYLGMMIVDGLTFHFTTQFAYLRGHRNQVAA</sequence>
<dbReference type="PANTHER" id="PTHR31720">
    <property type="entry name" value="SERPENTINE RECEPTOR, CLASS Z-RELATED"/>
    <property type="match status" value="1"/>
</dbReference>
<feature type="transmembrane region" description="Helical" evidence="1">
    <location>
        <begin position="157"/>
        <end position="179"/>
    </location>
</feature>
<feature type="transmembrane region" description="Helical" evidence="1">
    <location>
        <begin position="102"/>
        <end position="122"/>
    </location>
</feature>
<protein>
    <submittedName>
        <fullName evidence="2">Uncharacterized protein</fullName>
    </submittedName>
</protein>
<keyword evidence="3" id="KW-1185">Reference proteome</keyword>
<name>A0A8R1EPM5_CAEJA</name>
<dbReference type="Pfam" id="PF10325">
    <property type="entry name" value="7TM_GPCR_Srz"/>
    <property type="match status" value="1"/>
</dbReference>
<evidence type="ECO:0000313" key="3">
    <source>
        <dbReference type="Proteomes" id="UP000005237"/>
    </source>
</evidence>
<dbReference type="Proteomes" id="UP000005237">
    <property type="component" value="Unassembled WGS sequence"/>
</dbReference>
<accession>A0A8R1EPM5</accession>
<evidence type="ECO:0000256" key="1">
    <source>
        <dbReference type="SAM" id="Phobius"/>
    </source>
</evidence>
<feature type="transmembrane region" description="Helical" evidence="1">
    <location>
        <begin position="128"/>
        <end position="145"/>
    </location>
</feature>
<dbReference type="AlphaFoldDB" id="A0A8R1EPM5"/>
<evidence type="ECO:0000313" key="2">
    <source>
        <dbReference type="EnsemblMetazoa" id="CJA40905.1"/>
    </source>
</evidence>
<feature type="transmembrane region" description="Helical" evidence="1">
    <location>
        <begin position="191"/>
        <end position="213"/>
    </location>
</feature>
<organism evidence="2 3">
    <name type="scientific">Caenorhabditis japonica</name>
    <dbReference type="NCBI Taxonomy" id="281687"/>
    <lineage>
        <taxon>Eukaryota</taxon>
        <taxon>Metazoa</taxon>
        <taxon>Ecdysozoa</taxon>
        <taxon>Nematoda</taxon>
        <taxon>Chromadorea</taxon>
        <taxon>Rhabditida</taxon>
        <taxon>Rhabditina</taxon>
        <taxon>Rhabditomorpha</taxon>
        <taxon>Rhabditoidea</taxon>
        <taxon>Rhabditidae</taxon>
        <taxon>Peloderinae</taxon>
        <taxon>Caenorhabditis</taxon>
    </lineage>
</organism>
<dbReference type="EnsemblMetazoa" id="CJA40905.1">
    <property type="protein sequence ID" value="CJA40905.1"/>
    <property type="gene ID" value="WBGene00216753"/>
</dbReference>
<keyword evidence="1" id="KW-1133">Transmembrane helix</keyword>
<dbReference type="InterPro" id="IPR018817">
    <property type="entry name" value="7TM_GPCR_serpentine_rcpt_Srz"/>
</dbReference>
<feature type="transmembrane region" description="Helical" evidence="1">
    <location>
        <begin position="26"/>
        <end position="51"/>
    </location>
</feature>
<reference evidence="2" key="2">
    <citation type="submission" date="2022-06" db="UniProtKB">
        <authorList>
            <consortium name="EnsemblMetazoa"/>
        </authorList>
    </citation>
    <scope>IDENTIFICATION</scope>
    <source>
        <strain evidence="2">DF5081</strain>
    </source>
</reference>
<reference evidence="3" key="1">
    <citation type="submission" date="2010-08" db="EMBL/GenBank/DDBJ databases">
        <authorList>
            <consortium name="Caenorhabditis japonica Sequencing Consortium"/>
            <person name="Wilson R.K."/>
        </authorList>
    </citation>
    <scope>NUCLEOTIDE SEQUENCE [LARGE SCALE GENOMIC DNA]</scope>
    <source>
        <strain evidence="3">DF5081</strain>
    </source>
</reference>
<proteinExistence type="predicted"/>